<sequence>MEKKLFTQLFSCVIFFLFVLVLLSSPAASQEVDDESEFDYTKNSEKGPDRWGEIKPEWSACGNGTMQSPIDLLNERVEVVSHLGRLKRSYKPSNATLMNRGHDMKLSFEGEAGSIEINGTEYELKQLHWHSPSEHTISGVRFDLELHMVHQSQDGKIAVVGIMYKIGRPDSFLLSLRDHLENITDTTSGESVVGVIDPRAIKIGSRKYYRYLGSLTTPPCTENVVWTIVRKVRTVTREQVKLLRVAVHDDSNSNARPLQPINWRTVQLYRPNEKEEN</sequence>
<keyword evidence="6 12" id="KW-0479">Metal-binding</keyword>
<dbReference type="Gene3D" id="3.10.200.10">
    <property type="entry name" value="Alpha carbonic anhydrase"/>
    <property type="match status" value="1"/>
</dbReference>
<evidence type="ECO:0000256" key="12">
    <source>
        <dbReference type="RuleBase" id="RU367011"/>
    </source>
</evidence>
<dbReference type="SMART" id="SM01057">
    <property type="entry name" value="Carb_anhydrase"/>
    <property type="match status" value="1"/>
</dbReference>
<comment type="subcellular location">
    <subcellularLocation>
        <location evidence="3">Plastid</location>
        <location evidence="3">Chloroplast stroma</location>
    </subcellularLocation>
</comment>
<evidence type="ECO:0000256" key="4">
    <source>
        <dbReference type="ARBA" id="ARBA00006365"/>
    </source>
</evidence>
<reference evidence="15 16" key="1">
    <citation type="journal article" date="2021" name="Commun. Biol.">
        <title>The genome of Shorea leprosula (Dipterocarpaceae) highlights the ecological relevance of drought in aseasonal tropical rainforests.</title>
        <authorList>
            <person name="Ng K.K.S."/>
            <person name="Kobayashi M.J."/>
            <person name="Fawcett J.A."/>
            <person name="Hatakeyama M."/>
            <person name="Paape T."/>
            <person name="Ng C.H."/>
            <person name="Ang C.C."/>
            <person name="Tnah L.H."/>
            <person name="Lee C.T."/>
            <person name="Nishiyama T."/>
            <person name="Sese J."/>
            <person name="O'Brien M.J."/>
            <person name="Copetti D."/>
            <person name="Mohd Noor M.I."/>
            <person name="Ong R.C."/>
            <person name="Putra M."/>
            <person name="Sireger I.Z."/>
            <person name="Indrioko S."/>
            <person name="Kosugi Y."/>
            <person name="Izuno A."/>
            <person name="Isagi Y."/>
            <person name="Lee S.L."/>
            <person name="Shimizu K.K."/>
        </authorList>
    </citation>
    <scope>NUCLEOTIDE SEQUENCE [LARGE SCALE GENOMIC DNA]</scope>
    <source>
        <strain evidence="15">214</strain>
    </source>
</reference>
<evidence type="ECO:0000313" key="15">
    <source>
        <dbReference type="EMBL" id="GKV08330.1"/>
    </source>
</evidence>
<dbReference type="GO" id="GO:0009570">
    <property type="term" value="C:chloroplast stroma"/>
    <property type="evidence" value="ECO:0007669"/>
    <property type="project" value="UniProtKB-SubCell"/>
</dbReference>
<dbReference type="InterPro" id="IPR001148">
    <property type="entry name" value="CA_dom"/>
</dbReference>
<dbReference type="InterPro" id="IPR018338">
    <property type="entry name" value="Carbonic_anhydrase_a-class_CS"/>
</dbReference>
<evidence type="ECO:0000256" key="7">
    <source>
        <dbReference type="ARBA" id="ARBA00022729"/>
    </source>
</evidence>
<feature type="chain" id="PRO_5043111007" description="Carbonic anhydrase" evidence="12">
    <location>
        <begin position="30"/>
        <end position="277"/>
    </location>
</feature>
<evidence type="ECO:0000256" key="13">
    <source>
        <dbReference type="SAM" id="MobiDB-lite"/>
    </source>
</evidence>
<proteinExistence type="inferred from homology"/>
<comment type="caution">
    <text evidence="15">The sequence shown here is derived from an EMBL/GenBank/DDBJ whole genome shotgun (WGS) entry which is preliminary data.</text>
</comment>
<evidence type="ECO:0000259" key="14">
    <source>
        <dbReference type="PROSITE" id="PS51144"/>
    </source>
</evidence>
<dbReference type="CDD" id="cd03124">
    <property type="entry name" value="alpha_CA_prokaryotic_like"/>
    <property type="match status" value="1"/>
</dbReference>
<dbReference type="PROSITE" id="PS51144">
    <property type="entry name" value="ALPHA_CA_2"/>
    <property type="match status" value="1"/>
</dbReference>
<keyword evidence="16" id="KW-1185">Reference proteome</keyword>
<feature type="signal peptide" evidence="12">
    <location>
        <begin position="1"/>
        <end position="29"/>
    </location>
</feature>
<feature type="region of interest" description="Disordered" evidence="13">
    <location>
        <begin position="33"/>
        <end position="54"/>
    </location>
</feature>
<feature type="domain" description="Alpha-carbonic anhydrase" evidence="14">
    <location>
        <begin position="36"/>
        <end position="270"/>
    </location>
</feature>
<comment type="cofactor">
    <cofactor evidence="1 12">
        <name>Zn(2+)</name>
        <dbReference type="ChEBI" id="CHEBI:29105"/>
    </cofactor>
</comment>
<evidence type="ECO:0000313" key="16">
    <source>
        <dbReference type="Proteomes" id="UP001054252"/>
    </source>
</evidence>
<dbReference type="GO" id="GO:0008270">
    <property type="term" value="F:zinc ion binding"/>
    <property type="evidence" value="ECO:0007669"/>
    <property type="project" value="UniProtKB-UniRule"/>
</dbReference>
<keyword evidence="10 12" id="KW-0456">Lyase</keyword>
<evidence type="ECO:0000256" key="6">
    <source>
        <dbReference type="ARBA" id="ARBA00022723"/>
    </source>
</evidence>
<feature type="compositionally biased region" description="Basic and acidic residues" evidence="13">
    <location>
        <begin position="39"/>
        <end position="54"/>
    </location>
</feature>
<organism evidence="15 16">
    <name type="scientific">Rubroshorea leprosula</name>
    <dbReference type="NCBI Taxonomy" id="152421"/>
    <lineage>
        <taxon>Eukaryota</taxon>
        <taxon>Viridiplantae</taxon>
        <taxon>Streptophyta</taxon>
        <taxon>Embryophyta</taxon>
        <taxon>Tracheophyta</taxon>
        <taxon>Spermatophyta</taxon>
        <taxon>Magnoliopsida</taxon>
        <taxon>eudicotyledons</taxon>
        <taxon>Gunneridae</taxon>
        <taxon>Pentapetalae</taxon>
        <taxon>rosids</taxon>
        <taxon>malvids</taxon>
        <taxon>Malvales</taxon>
        <taxon>Dipterocarpaceae</taxon>
        <taxon>Rubroshorea</taxon>
    </lineage>
</organism>
<dbReference type="GO" id="GO:0006730">
    <property type="term" value="P:one-carbon metabolic process"/>
    <property type="evidence" value="ECO:0007669"/>
    <property type="project" value="TreeGrafter"/>
</dbReference>
<name>A0AAV5J8Q5_9ROSI</name>
<comment type="similarity">
    <text evidence="12">Belongs to the alpha-carbonic anhydrase family.</text>
</comment>
<dbReference type="InterPro" id="IPR023561">
    <property type="entry name" value="Carbonic_anhydrase_a-class"/>
</dbReference>
<dbReference type="EC" id="4.2.1.1" evidence="5 12"/>
<dbReference type="EMBL" id="BPVZ01000028">
    <property type="protein sequence ID" value="GKV08330.1"/>
    <property type="molecule type" value="Genomic_DNA"/>
</dbReference>
<evidence type="ECO:0000256" key="8">
    <source>
        <dbReference type="ARBA" id="ARBA00022833"/>
    </source>
</evidence>
<comment type="catalytic activity">
    <reaction evidence="11 12">
        <text>hydrogencarbonate + H(+) = CO2 + H2O</text>
        <dbReference type="Rhea" id="RHEA:10748"/>
        <dbReference type="ChEBI" id="CHEBI:15377"/>
        <dbReference type="ChEBI" id="CHEBI:15378"/>
        <dbReference type="ChEBI" id="CHEBI:16526"/>
        <dbReference type="ChEBI" id="CHEBI:17544"/>
        <dbReference type="EC" id="4.2.1.1"/>
    </reaction>
</comment>
<evidence type="ECO:0000256" key="11">
    <source>
        <dbReference type="ARBA" id="ARBA00048348"/>
    </source>
</evidence>
<evidence type="ECO:0000256" key="2">
    <source>
        <dbReference type="ARBA" id="ARBA00002904"/>
    </source>
</evidence>
<dbReference type="FunFam" id="3.10.200.10:FF:000007">
    <property type="entry name" value="Alpha carbonic anhydrase 3"/>
    <property type="match status" value="1"/>
</dbReference>
<evidence type="ECO:0000256" key="10">
    <source>
        <dbReference type="ARBA" id="ARBA00023239"/>
    </source>
</evidence>
<evidence type="ECO:0000256" key="5">
    <source>
        <dbReference type="ARBA" id="ARBA00012925"/>
    </source>
</evidence>
<comment type="function">
    <text evidence="2 12">Reversible hydration of carbon dioxide.</text>
</comment>
<dbReference type="InterPro" id="IPR041891">
    <property type="entry name" value="Alpha_CA_prokaryot-like"/>
</dbReference>
<evidence type="ECO:0000256" key="3">
    <source>
        <dbReference type="ARBA" id="ARBA00004470"/>
    </source>
</evidence>
<accession>A0AAV5J8Q5</accession>
<keyword evidence="7 12" id="KW-0732">Signal</keyword>
<dbReference type="PROSITE" id="PS00162">
    <property type="entry name" value="ALPHA_CA_1"/>
    <property type="match status" value="1"/>
</dbReference>
<comment type="similarity">
    <text evidence="4">Belongs to the alpha-class carbonic anhydrase family.</text>
</comment>
<dbReference type="InterPro" id="IPR036398">
    <property type="entry name" value="CA_dom_sf"/>
</dbReference>
<dbReference type="Pfam" id="PF00194">
    <property type="entry name" value="Carb_anhydrase"/>
    <property type="match status" value="1"/>
</dbReference>
<keyword evidence="8 12" id="KW-0862">Zinc</keyword>
<dbReference type="PANTHER" id="PTHR18952:SF208">
    <property type="entry name" value="CARBONIC ANHYDRASE XA-RELATED"/>
    <property type="match status" value="1"/>
</dbReference>
<keyword evidence="9" id="KW-0325">Glycoprotein</keyword>
<dbReference type="GO" id="GO:0004089">
    <property type="term" value="F:carbonate dehydratase activity"/>
    <property type="evidence" value="ECO:0007669"/>
    <property type="project" value="UniProtKB-UniRule"/>
</dbReference>
<evidence type="ECO:0000256" key="1">
    <source>
        <dbReference type="ARBA" id="ARBA00001947"/>
    </source>
</evidence>
<protein>
    <recommendedName>
        <fullName evidence="5 12">Carbonic anhydrase</fullName>
        <ecNumber evidence="5 12">4.2.1.1</ecNumber>
    </recommendedName>
</protein>
<gene>
    <name evidence="15" type="ORF">SLEP1_g19976</name>
</gene>
<dbReference type="SUPFAM" id="SSF51069">
    <property type="entry name" value="Carbonic anhydrase"/>
    <property type="match status" value="1"/>
</dbReference>
<dbReference type="PANTHER" id="PTHR18952">
    <property type="entry name" value="CARBONIC ANHYDRASE"/>
    <property type="match status" value="1"/>
</dbReference>
<dbReference type="Proteomes" id="UP001054252">
    <property type="component" value="Unassembled WGS sequence"/>
</dbReference>
<evidence type="ECO:0000256" key="9">
    <source>
        <dbReference type="ARBA" id="ARBA00023180"/>
    </source>
</evidence>
<dbReference type="AlphaFoldDB" id="A0AAV5J8Q5"/>